<keyword evidence="2" id="KW-1185">Reference proteome</keyword>
<dbReference type="KEGG" id="rox:BV494_06350"/>
<accession>A0A2L1UNS1</accession>
<sequence>MKVLIADGGNFGFSIAVIAQRLVPKPSKGGKCFSSLASLLAFFNTRCRWVDGHVLQHLRVARNLAAARFLHFGLRALGLETLIQQNF</sequence>
<organism evidence="1 2">
    <name type="scientific">Rahnella sikkimica</name>
    <dbReference type="NCBI Taxonomy" id="1805933"/>
    <lineage>
        <taxon>Bacteria</taxon>
        <taxon>Pseudomonadati</taxon>
        <taxon>Pseudomonadota</taxon>
        <taxon>Gammaproteobacteria</taxon>
        <taxon>Enterobacterales</taxon>
        <taxon>Yersiniaceae</taxon>
        <taxon>Rahnella</taxon>
    </lineage>
</organism>
<dbReference type="Proteomes" id="UP000239197">
    <property type="component" value="Chromosome"/>
</dbReference>
<evidence type="ECO:0000313" key="2">
    <source>
        <dbReference type="Proteomes" id="UP000239197"/>
    </source>
</evidence>
<evidence type="ECO:0000313" key="1">
    <source>
        <dbReference type="EMBL" id="AVF34571.1"/>
    </source>
</evidence>
<gene>
    <name evidence="1" type="ORF">BV494_06350</name>
</gene>
<proteinExistence type="predicted"/>
<dbReference type="OrthoDB" id="6505980at2"/>
<protein>
    <submittedName>
        <fullName evidence="1">Uncharacterized protein</fullName>
    </submittedName>
</protein>
<reference evidence="2" key="1">
    <citation type="submission" date="2017-01" db="EMBL/GenBank/DDBJ databases">
        <title>Genome sequence of Rouxiella sp. ERMR1:05.</title>
        <authorList>
            <person name="Kumar R."/>
            <person name="Singh D."/>
            <person name="Kumar S."/>
        </authorList>
    </citation>
    <scope>NUCLEOTIDE SEQUENCE [LARGE SCALE GENOMIC DNA]</scope>
    <source>
        <strain evidence="2">ERMR1:05</strain>
    </source>
</reference>
<dbReference type="EMBL" id="CP019062">
    <property type="protein sequence ID" value="AVF34571.1"/>
    <property type="molecule type" value="Genomic_DNA"/>
</dbReference>
<name>A0A2L1UNS1_9GAMM</name>
<dbReference type="AlphaFoldDB" id="A0A2L1UNS1"/>